<name>A0ABN6QGH2_9BACT</name>
<protein>
    <submittedName>
        <fullName evidence="2">Uncharacterized protein</fullName>
    </submittedName>
</protein>
<sequence>MLFAVVIFLSLVVLGVIAALRFTKGVIPLRTYESRELPGFPGPVGLIRRLDGAEKRRRKLAEARTPGVDENGLISLPPAWEGKVTAGRMACVAHTWALSILVKENAEAAKARKTAIARATMIPFFTGLVLLGMIAAGLLKFQIALAIGLACWAFFTFSAIPTQFREWKAAEMAKSGLKEAGLWPQLPSDAMAIEQCLKALTWCHVAGFRRILPR</sequence>
<reference evidence="2" key="1">
    <citation type="submission" date="2022-06" db="EMBL/GenBank/DDBJ databases">
        <title>Akkermansia biwalacus sp. nov., an anaerobic mucin-degrading bacterium isolated from human intestine.</title>
        <authorList>
            <person name="Kobayashi Y."/>
            <person name="Inoue S."/>
            <person name="Kawahara T."/>
            <person name="Kohda N."/>
        </authorList>
    </citation>
    <scope>NUCLEOTIDE SEQUENCE</scope>
    <source>
        <strain evidence="2">WON2089</strain>
    </source>
</reference>
<evidence type="ECO:0000313" key="3">
    <source>
        <dbReference type="Proteomes" id="UP001062263"/>
    </source>
</evidence>
<evidence type="ECO:0000256" key="1">
    <source>
        <dbReference type="SAM" id="Phobius"/>
    </source>
</evidence>
<dbReference type="Proteomes" id="UP001062263">
    <property type="component" value="Chromosome"/>
</dbReference>
<dbReference type="EMBL" id="AP025943">
    <property type="protein sequence ID" value="BDL43649.1"/>
    <property type="molecule type" value="Genomic_DNA"/>
</dbReference>
<keyword evidence="3" id="KW-1185">Reference proteome</keyword>
<gene>
    <name evidence="2" type="ORF">Abiwalacus_12230</name>
</gene>
<keyword evidence="1" id="KW-0812">Transmembrane</keyword>
<dbReference type="RefSeq" id="WP_215434193.1">
    <property type="nucleotide sequence ID" value="NZ_AP025943.1"/>
</dbReference>
<evidence type="ECO:0000313" key="2">
    <source>
        <dbReference type="EMBL" id="BDL43649.1"/>
    </source>
</evidence>
<feature type="transmembrane region" description="Helical" evidence="1">
    <location>
        <begin position="141"/>
        <end position="160"/>
    </location>
</feature>
<organism evidence="2 3">
    <name type="scientific">Akkermansia biwaensis</name>
    <dbReference type="NCBI Taxonomy" id="2946555"/>
    <lineage>
        <taxon>Bacteria</taxon>
        <taxon>Pseudomonadati</taxon>
        <taxon>Verrucomicrobiota</taxon>
        <taxon>Verrucomicrobiia</taxon>
        <taxon>Verrucomicrobiales</taxon>
        <taxon>Akkermansiaceae</taxon>
        <taxon>Akkermansia</taxon>
    </lineage>
</organism>
<proteinExistence type="predicted"/>
<keyword evidence="1" id="KW-1133">Transmembrane helix</keyword>
<keyword evidence="1" id="KW-0472">Membrane</keyword>
<feature type="transmembrane region" description="Helical" evidence="1">
    <location>
        <begin position="115"/>
        <end position="135"/>
    </location>
</feature>
<accession>A0ABN6QGH2</accession>